<dbReference type="Proteomes" id="UP000231279">
    <property type="component" value="Unassembled WGS sequence"/>
</dbReference>
<dbReference type="OrthoDB" id="1052227at2759"/>
<evidence type="ECO:0000256" key="1">
    <source>
        <dbReference type="SAM" id="SignalP"/>
    </source>
</evidence>
<feature type="signal peptide" evidence="1">
    <location>
        <begin position="1"/>
        <end position="19"/>
    </location>
</feature>
<name>A0A2G9H4F6_9LAMI</name>
<reference evidence="3" key="1">
    <citation type="journal article" date="2018" name="Gigascience">
        <title>Genome assembly of the Pink Ipe (Handroanthus impetiginosus, Bignoniaceae), a highly valued, ecologically keystone Neotropical timber forest tree.</title>
        <authorList>
            <person name="Silva-Junior O.B."/>
            <person name="Grattapaglia D."/>
            <person name="Novaes E."/>
            <person name="Collevatti R.G."/>
        </authorList>
    </citation>
    <scope>NUCLEOTIDE SEQUENCE [LARGE SCALE GENOMIC DNA]</scope>
    <source>
        <strain evidence="3">cv. UFG-1</strain>
    </source>
</reference>
<keyword evidence="3" id="KW-1185">Reference proteome</keyword>
<dbReference type="EMBL" id="NKXS01002701">
    <property type="protein sequence ID" value="PIN12399.1"/>
    <property type="molecule type" value="Genomic_DNA"/>
</dbReference>
<sequence length="96" mass="10866">MIHIIFLLLLSCTVNEAMGRHYPLLPSAPSTALPIDSNAANLVNLKPWMYRRVFHRSEVKNCMPKGFHHSSAPSRDRNYQTLGSFRCFSGSHPTKP</sequence>
<evidence type="ECO:0000313" key="2">
    <source>
        <dbReference type="EMBL" id="PIN12399.1"/>
    </source>
</evidence>
<gene>
    <name evidence="2" type="ORF">CDL12_14991</name>
</gene>
<dbReference type="AlphaFoldDB" id="A0A2G9H4F6"/>
<organism evidence="2 3">
    <name type="scientific">Handroanthus impetiginosus</name>
    <dbReference type="NCBI Taxonomy" id="429701"/>
    <lineage>
        <taxon>Eukaryota</taxon>
        <taxon>Viridiplantae</taxon>
        <taxon>Streptophyta</taxon>
        <taxon>Embryophyta</taxon>
        <taxon>Tracheophyta</taxon>
        <taxon>Spermatophyta</taxon>
        <taxon>Magnoliopsida</taxon>
        <taxon>eudicotyledons</taxon>
        <taxon>Gunneridae</taxon>
        <taxon>Pentapetalae</taxon>
        <taxon>asterids</taxon>
        <taxon>lamiids</taxon>
        <taxon>Lamiales</taxon>
        <taxon>Bignoniaceae</taxon>
        <taxon>Crescentiina</taxon>
        <taxon>Tabebuia alliance</taxon>
        <taxon>Handroanthus</taxon>
    </lineage>
</organism>
<feature type="chain" id="PRO_5013762351" description="Secreted protein" evidence="1">
    <location>
        <begin position="20"/>
        <end position="96"/>
    </location>
</feature>
<protein>
    <recommendedName>
        <fullName evidence="4">Secreted protein</fullName>
    </recommendedName>
</protein>
<evidence type="ECO:0008006" key="4">
    <source>
        <dbReference type="Google" id="ProtNLM"/>
    </source>
</evidence>
<dbReference type="PANTHER" id="PTHR36619:SF2">
    <property type="entry name" value="OS04G0208900 PROTEIN"/>
    <property type="match status" value="1"/>
</dbReference>
<comment type="caution">
    <text evidence="2">The sequence shown here is derived from an EMBL/GenBank/DDBJ whole genome shotgun (WGS) entry which is preliminary data.</text>
</comment>
<dbReference type="PANTHER" id="PTHR36619">
    <property type="entry name" value="OS04G0208900 PROTEIN"/>
    <property type="match status" value="1"/>
</dbReference>
<proteinExistence type="predicted"/>
<evidence type="ECO:0000313" key="3">
    <source>
        <dbReference type="Proteomes" id="UP000231279"/>
    </source>
</evidence>
<accession>A0A2G9H4F6</accession>
<keyword evidence="1" id="KW-0732">Signal</keyword>